<dbReference type="EMBL" id="LWMV01000170">
    <property type="protein sequence ID" value="KZX12258.1"/>
    <property type="molecule type" value="Genomic_DNA"/>
</dbReference>
<dbReference type="GO" id="GO:0016787">
    <property type="term" value="F:hydrolase activity"/>
    <property type="evidence" value="ECO:0007669"/>
    <property type="project" value="UniProtKB-KW"/>
</dbReference>
<feature type="binding site" evidence="9">
    <location>
        <position position="242"/>
    </location>
    <ligand>
        <name>Mn(2+)</name>
        <dbReference type="ChEBI" id="CHEBI:29035"/>
    </ligand>
</feature>
<comment type="similarity">
    <text evidence="9">Belongs to the CRISPR-associated endonuclease Cas1 family.</text>
</comment>
<keyword evidence="5 9" id="KW-0460">Magnesium</keyword>
<keyword evidence="11" id="KW-1185">Reference proteome</keyword>
<evidence type="ECO:0000313" key="10">
    <source>
        <dbReference type="EMBL" id="KZX12258.1"/>
    </source>
</evidence>
<dbReference type="InterPro" id="IPR042206">
    <property type="entry name" value="CRISPR-assoc_Cas1_C"/>
</dbReference>
<keyword evidence="4 9" id="KW-0378">Hydrolase</keyword>
<evidence type="ECO:0000256" key="1">
    <source>
        <dbReference type="ARBA" id="ARBA00022722"/>
    </source>
</evidence>
<keyword evidence="6 9" id="KW-0051">Antiviral defense</keyword>
<dbReference type="Gene3D" id="3.100.10.20">
    <property type="entry name" value="CRISPR-associated endonuclease Cas1, N-terminal domain"/>
    <property type="match status" value="1"/>
</dbReference>
<evidence type="ECO:0000256" key="2">
    <source>
        <dbReference type="ARBA" id="ARBA00022723"/>
    </source>
</evidence>
<keyword evidence="7 9" id="KW-0238">DNA-binding</keyword>
<evidence type="ECO:0000256" key="3">
    <source>
        <dbReference type="ARBA" id="ARBA00022759"/>
    </source>
</evidence>
<evidence type="ECO:0000256" key="6">
    <source>
        <dbReference type="ARBA" id="ARBA00023118"/>
    </source>
</evidence>
<dbReference type="PANTHER" id="PTHR34353:SF2">
    <property type="entry name" value="CRISPR-ASSOCIATED ENDONUCLEASE CAS1 1"/>
    <property type="match status" value="1"/>
</dbReference>
<comment type="cofactor">
    <cofactor evidence="9">
        <name>Mg(2+)</name>
        <dbReference type="ChEBI" id="CHEBI:18420"/>
    </cofactor>
    <cofactor evidence="9">
        <name>Mn(2+)</name>
        <dbReference type="ChEBI" id="CHEBI:29035"/>
    </cofactor>
</comment>
<dbReference type="NCBIfam" id="TIGR00287">
    <property type="entry name" value="cas1"/>
    <property type="match status" value="1"/>
</dbReference>
<dbReference type="Gene3D" id="1.20.120.920">
    <property type="entry name" value="CRISPR-associated endonuclease Cas1, C-terminal domain"/>
    <property type="match status" value="1"/>
</dbReference>
<dbReference type="Proteomes" id="UP000077245">
    <property type="component" value="Unassembled WGS sequence"/>
</dbReference>
<protein>
    <recommendedName>
        <fullName evidence="9">CRISPR-associated endonuclease Cas1</fullName>
        <ecNumber evidence="9">3.1.-.-</ecNumber>
    </recommendedName>
</protein>
<evidence type="ECO:0000256" key="4">
    <source>
        <dbReference type="ARBA" id="ARBA00022801"/>
    </source>
</evidence>
<accession>A0A166AN90</accession>
<keyword evidence="2 9" id="KW-0479">Metal-binding</keyword>
<feature type="binding site" evidence="9">
    <location>
        <position position="162"/>
    </location>
    <ligand>
        <name>Mn(2+)</name>
        <dbReference type="ChEBI" id="CHEBI:29035"/>
    </ligand>
</feature>
<dbReference type="PATRIC" id="fig|49547.3.peg.1186"/>
<evidence type="ECO:0000256" key="5">
    <source>
        <dbReference type="ARBA" id="ARBA00022842"/>
    </source>
</evidence>
<reference evidence="10 11" key="1">
    <citation type="submission" date="2016-04" db="EMBL/GenBank/DDBJ databases">
        <title>Genome sequence of Methanobrevibacter curvatus DSM 11111.</title>
        <authorList>
            <person name="Poehlein A."/>
            <person name="Seedorf H."/>
            <person name="Daniel R."/>
        </authorList>
    </citation>
    <scope>NUCLEOTIDE SEQUENCE [LARGE SCALE GENOMIC DNA]</scope>
    <source>
        <strain evidence="10 11">DSM 11111</strain>
    </source>
</reference>
<dbReference type="GO" id="GO:0003677">
    <property type="term" value="F:DNA binding"/>
    <property type="evidence" value="ECO:0007669"/>
    <property type="project" value="UniProtKB-KW"/>
</dbReference>
<dbReference type="GO" id="GO:0046872">
    <property type="term" value="F:metal ion binding"/>
    <property type="evidence" value="ECO:0007669"/>
    <property type="project" value="UniProtKB-UniRule"/>
</dbReference>
<comment type="subunit">
    <text evidence="9">Homodimer, forms a heterotetramer with a Cas2 homodimer.</text>
</comment>
<dbReference type="GO" id="GO:0004519">
    <property type="term" value="F:endonuclease activity"/>
    <property type="evidence" value="ECO:0007669"/>
    <property type="project" value="UniProtKB-UniRule"/>
</dbReference>
<organism evidence="10 11">
    <name type="scientific">Methanobrevibacter curvatus</name>
    <dbReference type="NCBI Taxonomy" id="49547"/>
    <lineage>
        <taxon>Archaea</taxon>
        <taxon>Methanobacteriati</taxon>
        <taxon>Methanobacteriota</taxon>
        <taxon>Methanomada group</taxon>
        <taxon>Methanobacteria</taxon>
        <taxon>Methanobacteriales</taxon>
        <taxon>Methanobacteriaceae</taxon>
        <taxon>Methanobrevibacter</taxon>
    </lineage>
</organism>
<feature type="binding site" evidence="9">
    <location>
        <position position="227"/>
    </location>
    <ligand>
        <name>Mn(2+)</name>
        <dbReference type="ChEBI" id="CHEBI:29035"/>
    </ligand>
</feature>
<dbReference type="GO" id="GO:0051607">
    <property type="term" value="P:defense response to virus"/>
    <property type="evidence" value="ECO:0007669"/>
    <property type="project" value="UniProtKB-UniRule"/>
</dbReference>
<dbReference type="InterPro" id="IPR050646">
    <property type="entry name" value="Cas1"/>
</dbReference>
<comment type="function">
    <text evidence="9">CRISPR (clustered regularly interspaced short palindromic repeat), is an adaptive immune system that provides protection against mobile genetic elements (viruses, transposable elements and conjugative plasmids). CRISPR clusters contain spacers, sequences complementary to antecedent mobile elements, and target invading nucleic acids. CRISPR clusters are transcribed and processed into CRISPR RNA (crRNA). Acts as a dsDNA endonuclease. Involved in the integration of spacer DNA into the CRISPR cassette.</text>
</comment>
<evidence type="ECO:0000256" key="9">
    <source>
        <dbReference type="HAMAP-Rule" id="MF_01470"/>
    </source>
</evidence>
<dbReference type="RefSeq" id="WP_067091307.1">
    <property type="nucleotide sequence ID" value="NZ_LWMV01000170.1"/>
</dbReference>
<dbReference type="CDD" id="cd09634">
    <property type="entry name" value="Cas1_I-II-III"/>
    <property type="match status" value="1"/>
</dbReference>
<gene>
    <name evidence="10" type="primary">cas1_1</name>
    <name evidence="9" type="synonym">cas1</name>
    <name evidence="10" type="ORF">MBCUR_11100</name>
</gene>
<dbReference type="STRING" id="49547.MBCUR_11100"/>
<dbReference type="HAMAP" id="MF_01470">
    <property type="entry name" value="Cas1"/>
    <property type="match status" value="1"/>
</dbReference>
<name>A0A166AN90_9EURY</name>
<comment type="caution">
    <text evidence="10">The sequence shown here is derived from an EMBL/GenBank/DDBJ whole genome shotgun (WGS) entry which is preliminary data.</text>
</comment>
<keyword evidence="1 9" id="KW-0540">Nuclease</keyword>
<dbReference type="InterPro" id="IPR002729">
    <property type="entry name" value="CRISPR-assoc_Cas1"/>
</dbReference>
<evidence type="ECO:0000256" key="8">
    <source>
        <dbReference type="ARBA" id="ARBA00023211"/>
    </source>
</evidence>
<keyword evidence="3 9" id="KW-0255">Endonuclease</keyword>
<proteinExistence type="inferred from homology"/>
<dbReference type="AlphaFoldDB" id="A0A166AN90"/>
<sequence>MRIYIEGFGKSISKRDNQIVIKEKGKEIDYFLVEDLTQIVITGKGSITFDALRLLAEHDVDCIDIDWKGRLDYRLSPPEKKNVFIKKEQYSSLHDKRSGILAKAFIKAKIENQKATLYTLSKSRDNEILTIQKDKLTQYSRKIDGLADLPADEIRGTIFGIEGQASVEYWKGFKTVIDEKFNFTGRNGRGAADPVNSMLNYGYAIIQSDIWRTIHLAGLDPYCGFLHSDKKGRTSLVFDLMEEFRQQIVDKSVIAIFNRNQLDLDDFMISNGLMILSDKSRRTLIKTIQEKLSNKINFNDKETKYSDIIHYQAKLIGKFLEGTEDYIGFYRRW</sequence>
<dbReference type="PANTHER" id="PTHR34353">
    <property type="entry name" value="CRISPR-ASSOCIATED ENDONUCLEASE CAS1 1"/>
    <property type="match status" value="1"/>
</dbReference>
<evidence type="ECO:0000313" key="11">
    <source>
        <dbReference type="Proteomes" id="UP000077245"/>
    </source>
</evidence>
<keyword evidence="8 9" id="KW-0464">Manganese</keyword>
<evidence type="ECO:0000256" key="7">
    <source>
        <dbReference type="ARBA" id="ARBA00023125"/>
    </source>
</evidence>
<dbReference type="Pfam" id="PF01867">
    <property type="entry name" value="Cas_Cas1"/>
    <property type="match status" value="1"/>
</dbReference>
<dbReference type="GO" id="GO:0043571">
    <property type="term" value="P:maintenance of CRISPR repeat elements"/>
    <property type="evidence" value="ECO:0007669"/>
    <property type="project" value="UniProtKB-UniRule"/>
</dbReference>
<dbReference type="EC" id="3.1.-.-" evidence="9"/>
<dbReference type="InterPro" id="IPR042211">
    <property type="entry name" value="CRISPR-assoc_Cas1_N"/>
</dbReference>
<dbReference type="OrthoDB" id="2216at2157"/>